<dbReference type="PROSITE" id="PS00455">
    <property type="entry name" value="AMP_BINDING"/>
    <property type="match status" value="1"/>
</dbReference>
<gene>
    <name evidence="6" type="ORF">SAMN06264855_11536</name>
</gene>
<name>A0A238XA10_HALVU</name>
<evidence type="ECO:0000256" key="1">
    <source>
        <dbReference type="ARBA" id="ARBA00006432"/>
    </source>
</evidence>
<dbReference type="InterPro" id="IPR000873">
    <property type="entry name" value="AMP-dep_synth/lig_dom"/>
</dbReference>
<keyword evidence="7" id="KW-1185">Reference proteome</keyword>
<dbReference type="RefSeq" id="WP_089385476.1">
    <property type="nucleotide sequence ID" value="NZ_FZNQ01000015.1"/>
</dbReference>
<dbReference type="InterPro" id="IPR020845">
    <property type="entry name" value="AMP-binding_CS"/>
</dbReference>
<dbReference type="CDD" id="cd12119">
    <property type="entry name" value="ttLC_FACS_AlkK_like"/>
    <property type="match status" value="1"/>
</dbReference>
<proteinExistence type="inferred from homology"/>
<feature type="domain" description="AMP-dependent synthetase/ligase" evidence="4">
    <location>
        <begin position="12"/>
        <end position="392"/>
    </location>
</feature>
<evidence type="ECO:0000313" key="7">
    <source>
        <dbReference type="Proteomes" id="UP000198397"/>
    </source>
</evidence>
<dbReference type="GO" id="GO:0016877">
    <property type="term" value="F:ligase activity, forming carbon-sulfur bonds"/>
    <property type="evidence" value="ECO:0007669"/>
    <property type="project" value="UniProtKB-ARBA"/>
</dbReference>
<dbReference type="Gene3D" id="3.40.50.12780">
    <property type="entry name" value="N-terminal domain of ligase-like"/>
    <property type="match status" value="1"/>
</dbReference>
<dbReference type="InterPro" id="IPR050237">
    <property type="entry name" value="ATP-dep_AMP-bd_enzyme"/>
</dbReference>
<feature type="region of interest" description="Disordered" evidence="3">
    <location>
        <begin position="527"/>
        <end position="546"/>
    </location>
</feature>
<accession>A0A238XA10</accession>
<comment type="similarity">
    <text evidence="1">Belongs to the ATP-dependent AMP-binding enzyme family.</text>
</comment>
<evidence type="ECO:0000256" key="3">
    <source>
        <dbReference type="SAM" id="MobiDB-lite"/>
    </source>
</evidence>
<dbReference type="AlphaFoldDB" id="A0A238XA10"/>
<dbReference type="Pfam" id="PF00501">
    <property type="entry name" value="AMP-binding"/>
    <property type="match status" value="1"/>
</dbReference>
<feature type="domain" description="AMP-binding enzyme C-terminal" evidence="5">
    <location>
        <begin position="448"/>
        <end position="523"/>
    </location>
</feature>
<dbReference type="FunFam" id="3.30.300.30:FF:000008">
    <property type="entry name" value="2,3-dihydroxybenzoate-AMP ligase"/>
    <property type="match status" value="1"/>
</dbReference>
<evidence type="ECO:0000256" key="2">
    <source>
        <dbReference type="ARBA" id="ARBA00022598"/>
    </source>
</evidence>
<dbReference type="EMBL" id="FZNQ01000015">
    <property type="protein sequence ID" value="SNR55777.1"/>
    <property type="molecule type" value="Genomic_DNA"/>
</dbReference>
<dbReference type="InterPro" id="IPR045851">
    <property type="entry name" value="AMP-bd_C_sf"/>
</dbReference>
<organism evidence="6 7">
    <name type="scientific">Halorubrum vacuolatum</name>
    <name type="common">Natronobacterium vacuolatum</name>
    <dbReference type="NCBI Taxonomy" id="63740"/>
    <lineage>
        <taxon>Archaea</taxon>
        <taxon>Methanobacteriati</taxon>
        <taxon>Methanobacteriota</taxon>
        <taxon>Stenosarchaea group</taxon>
        <taxon>Halobacteria</taxon>
        <taxon>Halobacteriales</taxon>
        <taxon>Haloferacaceae</taxon>
        <taxon>Halorubrum</taxon>
    </lineage>
</organism>
<dbReference type="NCBIfam" id="NF004837">
    <property type="entry name" value="PRK06187.1"/>
    <property type="match status" value="1"/>
</dbReference>
<evidence type="ECO:0000259" key="5">
    <source>
        <dbReference type="Pfam" id="PF13193"/>
    </source>
</evidence>
<dbReference type="Gene3D" id="3.30.300.30">
    <property type="match status" value="1"/>
</dbReference>
<dbReference type="PANTHER" id="PTHR43767:SF11">
    <property type="entry name" value="MEDIUM-CHAIN-FATTY-ACID--COA LIGASE"/>
    <property type="match status" value="1"/>
</dbReference>
<sequence length="546" mass="60673">MPEELTLRPFFWRATRLFPEQVVVSRTHEGQTEYTYADFGDRVRRLAGALEALGVGHGDRVGTLGWNTHRHFEAYYAVPLIGAQLHTVNLLLHDDHVAHIVEDAADDVLIVDRDAVDTVERLWDRFDGVEAVIVMGETVPETERDLPLSSYEQLVADHEPKGSWPSLSEDDPAGMCYTSGTTGKPKGVEYTHKMIYAHAMMVMTPSALNIAQDDVVMPVVPMFHVNSWEFPYAVTMAGAKQVYPGPSPDPSDLVDLIEAENVTLTAGVPTVWIDVLDHIDREGGDLSSLDRIVVGGSAAPKEVMRRYADEHGVTIEHAWGMTETMSIGSVAHPKASIDAGREETLNVRVKQGLLSPGLEMRVVGDDGDPVPWDGEAVGELLVRGPTVVERYYDRPESNRAEFVEAEDGGARWLRTGDIATVDERGYIEVVDRVKDVIKSGGEWISSIELENALMAHEDVAEAVVIAAEHDRWQERPLAFVVPKSDAELDVESLRRALAEEFPRWWLPDDVRFRESIPKTATGKFDKKTLREAVDDPELPYAPGEDR</sequence>
<dbReference type="InterPro" id="IPR025110">
    <property type="entry name" value="AMP-bd_C"/>
</dbReference>
<dbReference type="PANTHER" id="PTHR43767">
    <property type="entry name" value="LONG-CHAIN-FATTY-ACID--COA LIGASE"/>
    <property type="match status" value="1"/>
</dbReference>
<evidence type="ECO:0000313" key="6">
    <source>
        <dbReference type="EMBL" id="SNR55777.1"/>
    </source>
</evidence>
<dbReference type="Proteomes" id="UP000198397">
    <property type="component" value="Unassembled WGS sequence"/>
</dbReference>
<reference evidence="6 7" key="1">
    <citation type="submission" date="2017-06" db="EMBL/GenBank/DDBJ databases">
        <authorList>
            <person name="Kim H.J."/>
            <person name="Triplett B.A."/>
        </authorList>
    </citation>
    <scope>NUCLEOTIDE SEQUENCE [LARGE SCALE GENOMIC DNA]</scope>
    <source>
        <strain evidence="6 7">DSM 8800</strain>
    </source>
</reference>
<protein>
    <submittedName>
        <fullName evidence="6">Fatty-acyl-CoA synthase</fullName>
    </submittedName>
</protein>
<keyword evidence="2" id="KW-0436">Ligase</keyword>
<dbReference type="InterPro" id="IPR042099">
    <property type="entry name" value="ANL_N_sf"/>
</dbReference>
<evidence type="ECO:0000259" key="4">
    <source>
        <dbReference type="Pfam" id="PF00501"/>
    </source>
</evidence>
<dbReference type="Pfam" id="PF13193">
    <property type="entry name" value="AMP-binding_C"/>
    <property type="match status" value="1"/>
</dbReference>
<dbReference type="SUPFAM" id="SSF56801">
    <property type="entry name" value="Acetyl-CoA synthetase-like"/>
    <property type="match status" value="1"/>
</dbReference>
<dbReference type="OrthoDB" id="193284at2157"/>